<accession>A0A194VD35</accession>
<protein>
    <recommendedName>
        <fullName evidence="1">Amidohydrolase-related domain-containing protein</fullName>
    </recommendedName>
</protein>
<dbReference type="PANTHER" id="PTHR43135:SF3">
    <property type="entry name" value="ALPHA-D-RIBOSE 1-METHYLPHOSPHONATE 5-TRIPHOSPHATE DIPHOSPHATASE"/>
    <property type="match status" value="1"/>
</dbReference>
<dbReference type="CDD" id="cd01299">
    <property type="entry name" value="Met_dep_hydrolase_A"/>
    <property type="match status" value="1"/>
</dbReference>
<dbReference type="Gene3D" id="2.30.40.10">
    <property type="entry name" value="Urease, subunit C, domain 1"/>
    <property type="match status" value="1"/>
</dbReference>
<dbReference type="OrthoDB" id="5595695at2759"/>
<dbReference type="InterPro" id="IPR006680">
    <property type="entry name" value="Amidohydro-rel"/>
</dbReference>
<keyword evidence="3" id="KW-1185">Reference proteome</keyword>
<dbReference type="GO" id="GO:0016810">
    <property type="term" value="F:hydrolase activity, acting on carbon-nitrogen (but not peptide) bonds"/>
    <property type="evidence" value="ECO:0007669"/>
    <property type="project" value="InterPro"/>
</dbReference>
<dbReference type="Gene3D" id="3.20.20.140">
    <property type="entry name" value="Metal-dependent hydrolases"/>
    <property type="match status" value="1"/>
</dbReference>
<dbReference type="InterPro" id="IPR051781">
    <property type="entry name" value="Metallo-dep_Hydrolase"/>
</dbReference>
<dbReference type="SUPFAM" id="SSF51338">
    <property type="entry name" value="Composite domain of metallo-dependent hydrolases"/>
    <property type="match status" value="2"/>
</dbReference>
<dbReference type="InterPro" id="IPR032466">
    <property type="entry name" value="Metal_Hydrolase"/>
</dbReference>
<evidence type="ECO:0000259" key="1">
    <source>
        <dbReference type="Pfam" id="PF01979"/>
    </source>
</evidence>
<dbReference type="SUPFAM" id="SSF51556">
    <property type="entry name" value="Metallo-dependent hydrolases"/>
    <property type="match status" value="1"/>
</dbReference>
<feature type="domain" description="Amidohydrolase-related" evidence="1">
    <location>
        <begin position="61"/>
        <end position="415"/>
    </location>
</feature>
<name>A0A194VD35_CYTMA</name>
<dbReference type="PANTHER" id="PTHR43135">
    <property type="entry name" value="ALPHA-D-RIBOSE 1-METHYLPHOSPHONATE 5-TRIPHOSPHATE DIPHOSPHATASE"/>
    <property type="match status" value="1"/>
</dbReference>
<dbReference type="Pfam" id="PF01979">
    <property type="entry name" value="Amidohydro_1"/>
    <property type="match status" value="1"/>
</dbReference>
<evidence type="ECO:0000313" key="3">
    <source>
        <dbReference type="Proteomes" id="UP000078576"/>
    </source>
</evidence>
<proteinExistence type="predicted"/>
<dbReference type="STRING" id="694573.A0A194VD35"/>
<evidence type="ECO:0000313" key="2">
    <source>
        <dbReference type="EMBL" id="KUI61808.1"/>
    </source>
</evidence>
<sequence>MPDITLHTSLLFDPKRKEFLPNLSITVNEESGLITTITTRQNDDDIPPHPTPNTIDLRNKVVLPGFVDAHTHIFLHAYSEVDNQRQKRDESIPERIIRAVNHCRTALLAGYTTYRDLGSENMSTFDANVRDAIARGLTPGPRLFVATRVLSSTGTLDLRTENAANGHLLPNGAGPDVVDGSLEARKAVRRRIAEGADIIKVFVDYRRRIMRSPPAQPHPYKPSVLHPPRVPNPDVVSFSQEEVDAIVAEARLAGCPVAAHAHTKEGALIAVKAGVDTLEHVVVNGDEEVFAAMKEKGVILVPTLGVLEKLQPSEKFQEIMKKVKVAWDMGVRLACGGDTGTFSHGDNAREMELMVEAGIPIEHVLEMCTVGGWETCGGDLCGRRFGWLEEGCQADIIALDSDPRTDAGALRKASFVMKDARVWKCDGQAIGIM</sequence>
<dbReference type="InterPro" id="IPR057744">
    <property type="entry name" value="OTAase-like"/>
</dbReference>
<dbReference type="AlphaFoldDB" id="A0A194VD35"/>
<organism evidence="2 3">
    <name type="scientific">Cytospora mali</name>
    <name type="common">Apple Valsa canker fungus</name>
    <name type="synonym">Valsa mali</name>
    <dbReference type="NCBI Taxonomy" id="578113"/>
    <lineage>
        <taxon>Eukaryota</taxon>
        <taxon>Fungi</taxon>
        <taxon>Dikarya</taxon>
        <taxon>Ascomycota</taxon>
        <taxon>Pezizomycotina</taxon>
        <taxon>Sordariomycetes</taxon>
        <taxon>Sordariomycetidae</taxon>
        <taxon>Diaporthales</taxon>
        <taxon>Cytosporaceae</taxon>
        <taxon>Cytospora</taxon>
    </lineage>
</organism>
<gene>
    <name evidence="2" type="ORF">VP1G_08968</name>
</gene>
<dbReference type="EMBL" id="KN714788">
    <property type="protein sequence ID" value="KUI61808.1"/>
    <property type="molecule type" value="Genomic_DNA"/>
</dbReference>
<dbReference type="Proteomes" id="UP000078576">
    <property type="component" value="Unassembled WGS sequence"/>
</dbReference>
<reference evidence="3" key="1">
    <citation type="submission" date="2014-12" db="EMBL/GenBank/DDBJ databases">
        <title>Genome Sequence of Valsa Canker Pathogens Uncovers a Specific Adaption of Colonization on Woody Bark.</title>
        <authorList>
            <person name="Yin Z."/>
            <person name="Liu H."/>
            <person name="Gao X."/>
            <person name="Li Z."/>
            <person name="Song N."/>
            <person name="Ke X."/>
            <person name="Dai Q."/>
            <person name="Wu Y."/>
            <person name="Sun Y."/>
            <person name="Xu J.-R."/>
            <person name="Kang Z.K."/>
            <person name="Wang L."/>
            <person name="Huang L."/>
        </authorList>
    </citation>
    <scope>NUCLEOTIDE SEQUENCE [LARGE SCALE GENOMIC DNA]</scope>
    <source>
        <strain evidence="3">SXYL134</strain>
    </source>
</reference>
<dbReference type="InterPro" id="IPR011059">
    <property type="entry name" value="Metal-dep_hydrolase_composite"/>
</dbReference>